<evidence type="ECO:0000313" key="3">
    <source>
        <dbReference type="Proteomes" id="UP000053558"/>
    </source>
</evidence>
<evidence type="ECO:0000256" key="1">
    <source>
        <dbReference type="SAM" id="MobiDB-lite"/>
    </source>
</evidence>
<feature type="compositionally biased region" description="Polar residues" evidence="1">
    <location>
        <begin position="1"/>
        <end position="11"/>
    </location>
</feature>
<reference evidence="3" key="1">
    <citation type="journal article" date="2012" name="Science">
        <title>The Paleozoic origin of enzymatic lignin decomposition reconstructed from 31 fungal genomes.</title>
        <authorList>
            <person name="Floudas D."/>
            <person name="Binder M."/>
            <person name="Riley R."/>
            <person name="Barry K."/>
            <person name="Blanchette R.A."/>
            <person name="Henrissat B."/>
            <person name="Martinez A.T."/>
            <person name="Otillar R."/>
            <person name="Spatafora J.W."/>
            <person name="Yadav J.S."/>
            <person name="Aerts A."/>
            <person name="Benoit I."/>
            <person name="Boyd A."/>
            <person name="Carlson A."/>
            <person name="Copeland A."/>
            <person name="Coutinho P.M."/>
            <person name="de Vries R.P."/>
            <person name="Ferreira P."/>
            <person name="Findley K."/>
            <person name="Foster B."/>
            <person name="Gaskell J."/>
            <person name="Glotzer D."/>
            <person name="Gorecki P."/>
            <person name="Heitman J."/>
            <person name="Hesse C."/>
            <person name="Hori C."/>
            <person name="Igarashi K."/>
            <person name="Jurgens J.A."/>
            <person name="Kallen N."/>
            <person name="Kersten P."/>
            <person name="Kohler A."/>
            <person name="Kuees U."/>
            <person name="Kumar T.K.A."/>
            <person name="Kuo A."/>
            <person name="LaButti K."/>
            <person name="Larrondo L.F."/>
            <person name="Lindquist E."/>
            <person name="Ling A."/>
            <person name="Lombard V."/>
            <person name="Lucas S."/>
            <person name="Lundell T."/>
            <person name="Martin R."/>
            <person name="McLaughlin D.J."/>
            <person name="Morgenstern I."/>
            <person name="Morin E."/>
            <person name="Murat C."/>
            <person name="Nagy L.G."/>
            <person name="Nolan M."/>
            <person name="Ohm R.A."/>
            <person name="Patyshakuliyeva A."/>
            <person name="Rokas A."/>
            <person name="Ruiz-Duenas F.J."/>
            <person name="Sabat G."/>
            <person name="Salamov A."/>
            <person name="Samejima M."/>
            <person name="Schmutz J."/>
            <person name="Slot J.C."/>
            <person name="St John F."/>
            <person name="Stenlid J."/>
            <person name="Sun H."/>
            <person name="Sun S."/>
            <person name="Syed K."/>
            <person name="Tsang A."/>
            <person name="Wiebenga A."/>
            <person name="Young D."/>
            <person name="Pisabarro A."/>
            <person name="Eastwood D.C."/>
            <person name="Martin F."/>
            <person name="Cullen D."/>
            <person name="Grigoriev I.V."/>
            <person name="Hibbett D.S."/>
        </authorList>
    </citation>
    <scope>NUCLEOTIDE SEQUENCE [LARGE SCALE GENOMIC DNA]</scope>
    <source>
        <strain evidence="3">RWD-64-598 SS2</strain>
    </source>
</reference>
<dbReference type="RefSeq" id="XP_007767753.1">
    <property type="nucleotide sequence ID" value="XM_007769563.1"/>
</dbReference>
<dbReference type="Proteomes" id="UP000053558">
    <property type="component" value="Unassembled WGS sequence"/>
</dbReference>
<dbReference type="AlphaFoldDB" id="A0A5M3MRW3"/>
<dbReference type="GeneID" id="19205174"/>
<name>A0A5M3MRW3_CONPW</name>
<sequence length="226" mass="25572">MNKDYSNQSVTSGGGGDFQWPRPVMTLQPLTTPCLDPRHEQVLSKHLIHSMDFYVKTRMDWVAYAGTVALMMGIDQPVTLMEDAADHKVVCVWSINDTAAAKERMLLHFYVTGPSSSLPVRVAAAIRELWERIVGFDNVSITFLPCSVVQRIAIRRHEDDYTVITVTLDPSFRSLLSEHVSDNGGFPHLSRMLFAGGYGMSLKRRWWFPDETTRQEILRRVAVGLC</sequence>
<keyword evidence="3" id="KW-1185">Reference proteome</keyword>
<proteinExistence type="predicted"/>
<protein>
    <submittedName>
        <fullName evidence="2">Uncharacterized protein</fullName>
    </submittedName>
</protein>
<comment type="caution">
    <text evidence="2">The sequence shown here is derived from an EMBL/GenBank/DDBJ whole genome shotgun (WGS) entry which is preliminary data.</text>
</comment>
<dbReference type="KEGG" id="cput:CONPUDRAFT_164620"/>
<gene>
    <name evidence="2" type="ORF">CONPUDRAFT_164620</name>
</gene>
<feature type="region of interest" description="Disordered" evidence="1">
    <location>
        <begin position="1"/>
        <end position="22"/>
    </location>
</feature>
<organism evidence="2 3">
    <name type="scientific">Coniophora puteana (strain RWD-64-598)</name>
    <name type="common">Brown rot fungus</name>
    <dbReference type="NCBI Taxonomy" id="741705"/>
    <lineage>
        <taxon>Eukaryota</taxon>
        <taxon>Fungi</taxon>
        <taxon>Dikarya</taxon>
        <taxon>Basidiomycota</taxon>
        <taxon>Agaricomycotina</taxon>
        <taxon>Agaricomycetes</taxon>
        <taxon>Agaricomycetidae</taxon>
        <taxon>Boletales</taxon>
        <taxon>Coniophorineae</taxon>
        <taxon>Coniophoraceae</taxon>
        <taxon>Coniophora</taxon>
    </lineage>
</organism>
<accession>A0A5M3MRW3</accession>
<evidence type="ECO:0000313" key="2">
    <source>
        <dbReference type="EMBL" id="EIW81893.1"/>
    </source>
</evidence>
<dbReference type="EMBL" id="JH711577">
    <property type="protein sequence ID" value="EIW81893.1"/>
    <property type="molecule type" value="Genomic_DNA"/>
</dbReference>